<keyword evidence="2" id="KW-1185">Reference proteome</keyword>
<dbReference type="RefSeq" id="WP_229525629.1">
    <property type="nucleotide sequence ID" value="NZ_JAFFQR010000105.1"/>
</dbReference>
<comment type="caution">
    <text evidence="1">The sequence shown here is derived from an EMBL/GenBank/DDBJ whole genome shotgun (WGS) entry which is preliminary data.</text>
</comment>
<proteinExistence type="predicted"/>
<evidence type="ECO:0000313" key="2">
    <source>
        <dbReference type="Proteomes" id="UP001597340"/>
    </source>
</evidence>
<gene>
    <name evidence="1" type="ORF">ACFQ5D_22620</name>
</gene>
<name>A0ABW4DJH5_9BACL</name>
<organism evidence="1 2">
    <name type="scientific">Paenibacillus farraposensis</name>
    <dbReference type="NCBI Taxonomy" id="2807095"/>
    <lineage>
        <taxon>Bacteria</taxon>
        <taxon>Bacillati</taxon>
        <taxon>Bacillota</taxon>
        <taxon>Bacilli</taxon>
        <taxon>Bacillales</taxon>
        <taxon>Paenibacillaceae</taxon>
        <taxon>Paenibacillus</taxon>
    </lineage>
</organism>
<evidence type="ECO:0000313" key="1">
    <source>
        <dbReference type="EMBL" id="MFD1464078.1"/>
    </source>
</evidence>
<dbReference type="EMBL" id="JBHTNZ010000064">
    <property type="protein sequence ID" value="MFD1464078.1"/>
    <property type="molecule type" value="Genomic_DNA"/>
</dbReference>
<sequence>MKYGPRKPILNKRITVRTSLKRQIVHRSGLKMPWGWEWIRDPRKAAYNKVYNRSTFDIFKVLGKLFK</sequence>
<accession>A0ABW4DJH5</accession>
<dbReference type="Proteomes" id="UP001597340">
    <property type="component" value="Unassembled WGS sequence"/>
</dbReference>
<protein>
    <submittedName>
        <fullName evidence="1">Uncharacterized protein</fullName>
    </submittedName>
</protein>
<reference evidence="2" key="1">
    <citation type="journal article" date="2019" name="Int. J. Syst. Evol. Microbiol.">
        <title>The Global Catalogue of Microorganisms (GCM) 10K type strain sequencing project: providing services to taxonomists for standard genome sequencing and annotation.</title>
        <authorList>
            <consortium name="The Broad Institute Genomics Platform"/>
            <consortium name="The Broad Institute Genome Sequencing Center for Infectious Disease"/>
            <person name="Wu L."/>
            <person name="Ma J."/>
        </authorList>
    </citation>
    <scope>NUCLEOTIDE SEQUENCE [LARGE SCALE GENOMIC DNA]</scope>
    <source>
        <strain evidence="2">CCM 9147</strain>
    </source>
</reference>